<evidence type="ECO:0000256" key="4">
    <source>
        <dbReference type="ARBA" id="ARBA00023163"/>
    </source>
</evidence>
<dbReference type="PANTHER" id="PTHR13218:SF8">
    <property type="entry name" value="TRANSCRIPTION INITIATION FACTOR TFIID SUBUNIT 11"/>
    <property type="match status" value="1"/>
</dbReference>
<dbReference type="AlphaFoldDB" id="A0A9W8IEB2"/>
<evidence type="ECO:0000256" key="3">
    <source>
        <dbReference type="ARBA" id="ARBA00023015"/>
    </source>
</evidence>
<reference evidence="9" key="1">
    <citation type="submission" date="2022-07" db="EMBL/GenBank/DDBJ databases">
        <title>Phylogenomic reconstructions and comparative analyses of Kickxellomycotina fungi.</title>
        <authorList>
            <person name="Reynolds N.K."/>
            <person name="Stajich J.E."/>
            <person name="Barry K."/>
            <person name="Grigoriev I.V."/>
            <person name="Crous P."/>
            <person name="Smith M.E."/>
        </authorList>
    </citation>
    <scope>NUCLEOTIDE SEQUENCE</scope>
    <source>
        <strain evidence="9">NRRL 1566</strain>
    </source>
</reference>
<evidence type="ECO:0000256" key="1">
    <source>
        <dbReference type="ARBA" id="ARBA00004123"/>
    </source>
</evidence>
<dbReference type="GO" id="GO:0051123">
    <property type="term" value="P:RNA polymerase II preinitiation complex assembly"/>
    <property type="evidence" value="ECO:0007669"/>
    <property type="project" value="InterPro"/>
</dbReference>
<evidence type="ECO:0000256" key="2">
    <source>
        <dbReference type="ARBA" id="ARBA00009788"/>
    </source>
</evidence>
<dbReference type="InterPro" id="IPR006809">
    <property type="entry name" value="TAFII28_dom"/>
</dbReference>
<evidence type="ECO:0000313" key="10">
    <source>
        <dbReference type="Proteomes" id="UP001139887"/>
    </source>
</evidence>
<dbReference type="GO" id="GO:0005669">
    <property type="term" value="C:transcription factor TFIID complex"/>
    <property type="evidence" value="ECO:0007669"/>
    <property type="project" value="InterPro"/>
</dbReference>
<dbReference type="Pfam" id="PF04719">
    <property type="entry name" value="TAFII28"/>
    <property type="match status" value="1"/>
</dbReference>
<keyword evidence="5" id="KW-0539">Nucleus</keyword>
<proteinExistence type="inferred from homology"/>
<gene>
    <name evidence="9" type="primary">TAF11</name>
    <name evidence="9" type="ORF">IWW36_003299</name>
</gene>
<organism evidence="9 10">
    <name type="scientific">Coemansia brasiliensis</name>
    <dbReference type="NCBI Taxonomy" id="2650707"/>
    <lineage>
        <taxon>Eukaryota</taxon>
        <taxon>Fungi</taxon>
        <taxon>Fungi incertae sedis</taxon>
        <taxon>Zoopagomycota</taxon>
        <taxon>Kickxellomycotina</taxon>
        <taxon>Kickxellomycetes</taxon>
        <taxon>Kickxellales</taxon>
        <taxon>Kickxellaceae</taxon>
        <taxon>Coemansia</taxon>
    </lineage>
</organism>
<dbReference type="Gene3D" id="1.10.20.10">
    <property type="entry name" value="Histone, subunit A"/>
    <property type="match status" value="1"/>
</dbReference>
<dbReference type="InterPro" id="IPR009072">
    <property type="entry name" value="Histone-fold"/>
</dbReference>
<dbReference type="OrthoDB" id="28335at2759"/>
<name>A0A9W8IEB2_9FUNG</name>
<dbReference type="Proteomes" id="UP001139887">
    <property type="component" value="Unassembled WGS sequence"/>
</dbReference>
<evidence type="ECO:0000256" key="6">
    <source>
        <dbReference type="ARBA" id="ARBA00072882"/>
    </source>
</evidence>
<dbReference type="GO" id="GO:0016251">
    <property type="term" value="F:RNA polymerase II general transcription initiation factor activity"/>
    <property type="evidence" value="ECO:0007669"/>
    <property type="project" value="TreeGrafter"/>
</dbReference>
<evidence type="ECO:0000313" key="9">
    <source>
        <dbReference type="EMBL" id="KAJ2848441.1"/>
    </source>
</evidence>
<comment type="subcellular location">
    <subcellularLocation>
        <location evidence="1">Nucleus</location>
    </subcellularLocation>
</comment>
<dbReference type="PANTHER" id="PTHR13218">
    <property type="entry name" value="TRANSCRIPTION INITIATION FACTOR TFIID SUBUNIT 11-RELATED"/>
    <property type="match status" value="1"/>
</dbReference>
<keyword evidence="3" id="KW-0805">Transcription regulation</keyword>
<dbReference type="InterPro" id="IPR045127">
    <property type="entry name" value="TAF11-like"/>
</dbReference>
<dbReference type="CDD" id="cd08048">
    <property type="entry name" value="HFD_TAF11"/>
    <property type="match status" value="1"/>
</dbReference>
<comment type="similarity">
    <text evidence="2">Belongs to the TAF11 family.</text>
</comment>
<evidence type="ECO:0000259" key="8">
    <source>
        <dbReference type="Pfam" id="PF04719"/>
    </source>
</evidence>
<protein>
    <recommendedName>
        <fullName evidence="6">Transcription initiation factor TFIID subunit 11</fullName>
    </recommendedName>
</protein>
<feature type="region of interest" description="Disordered" evidence="7">
    <location>
        <begin position="1"/>
        <end position="98"/>
    </location>
</feature>
<evidence type="ECO:0000256" key="7">
    <source>
        <dbReference type="SAM" id="MobiDB-lite"/>
    </source>
</evidence>
<accession>A0A9W8IEB2</accession>
<dbReference type="GO" id="GO:0046982">
    <property type="term" value="F:protein heterodimerization activity"/>
    <property type="evidence" value="ECO:0007669"/>
    <property type="project" value="InterPro"/>
</dbReference>
<dbReference type="FunFam" id="1.10.20.10:FF:000061">
    <property type="entry name" value="TFIID subunit"/>
    <property type="match status" value="1"/>
</dbReference>
<evidence type="ECO:0000256" key="5">
    <source>
        <dbReference type="ARBA" id="ARBA00023242"/>
    </source>
</evidence>
<feature type="domain" description="TAFII28-like protein" evidence="8">
    <location>
        <begin position="108"/>
        <end position="192"/>
    </location>
</feature>
<keyword evidence="10" id="KW-1185">Reference proteome</keyword>
<sequence>MEQRRLSAESQGRGSGPSAFGPKKRPLTAVTPIGIIQQRKRRTPMKPPASRKQQSASKLAKPQQPESTDQTRDKPEEANESDDEKEMHDSENEDMTLVRQSKEEVGELWEQMDDEQRQRYSAYRQTMLNKGTIKKLVSQILGQQASSTLTFVVAGFSKVFVGDIVERAVQIRMERGEQGPLLPEHLREAYRQYKTEHPETSSFSRRLF</sequence>
<comment type="caution">
    <text evidence="9">The sequence shown here is derived from an EMBL/GenBank/DDBJ whole genome shotgun (WGS) entry which is preliminary data.</text>
</comment>
<dbReference type="EMBL" id="JANBUW010000169">
    <property type="protein sequence ID" value="KAJ2848441.1"/>
    <property type="molecule type" value="Genomic_DNA"/>
</dbReference>
<keyword evidence="4" id="KW-0804">Transcription</keyword>
<dbReference type="SUPFAM" id="SSF47113">
    <property type="entry name" value="Histone-fold"/>
    <property type="match status" value="1"/>
</dbReference>